<feature type="domain" description="CUB" evidence="7">
    <location>
        <begin position="51"/>
        <end position="164"/>
    </location>
</feature>
<dbReference type="PRINTS" id="PR00261">
    <property type="entry name" value="LDLRECEPTOR"/>
</dbReference>
<protein>
    <submittedName>
        <fullName evidence="9">Low-density lipoprotein receptor-related protein 12-like</fullName>
    </submittedName>
</protein>
<feature type="disulfide bond" evidence="4">
    <location>
        <begin position="171"/>
        <end position="183"/>
    </location>
</feature>
<feature type="disulfide bond" evidence="4">
    <location>
        <begin position="454"/>
        <end position="469"/>
    </location>
</feature>
<dbReference type="InterPro" id="IPR002172">
    <property type="entry name" value="LDrepeatLR_classA_rpt"/>
</dbReference>
<feature type="compositionally biased region" description="Acidic residues" evidence="5">
    <location>
        <begin position="891"/>
        <end position="901"/>
    </location>
</feature>
<dbReference type="InterPro" id="IPR000859">
    <property type="entry name" value="CUB_dom"/>
</dbReference>
<feature type="compositionally biased region" description="Acidic residues" evidence="5">
    <location>
        <begin position="671"/>
        <end position="682"/>
    </location>
</feature>
<keyword evidence="8" id="KW-1185">Reference proteome</keyword>
<reference evidence="9" key="1">
    <citation type="submission" date="2025-08" db="UniProtKB">
        <authorList>
            <consortium name="RefSeq"/>
        </authorList>
    </citation>
    <scope>IDENTIFICATION</scope>
    <source>
        <tissue evidence="9">Sperm</tissue>
    </source>
</reference>
<dbReference type="Pfam" id="PF00057">
    <property type="entry name" value="Ldl_recept_a"/>
    <property type="match status" value="2"/>
</dbReference>
<evidence type="ECO:0000256" key="4">
    <source>
        <dbReference type="PROSITE-ProRule" id="PRU00124"/>
    </source>
</evidence>
<feature type="signal peptide" evidence="6">
    <location>
        <begin position="1"/>
        <end position="26"/>
    </location>
</feature>
<dbReference type="InterPro" id="IPR023415">
    <property type="entry name" value="LDLR_class-A_CS"/>
</dbReference>
<dbReference type="RefSeq" id="XP_032813542.1">
    <property type="nucleotide sequence ID" value="XM_032957651.1"/>
</dbReference>
<feature type="compositionally biased region" description="Low complexity" evidence="5">
    <location>
        <begin position="692"/>
        <end position="703"/>
    </location>
</feature>
<feature type="region of interest" description="Disordered" evidence="5">
    <location>
        <begin position="663"/>
        <end position="705"/>
    </location>
</feature>
<keyword evidence="1" id="KW-0677">Repeat</keyword>
<evidence type="ECO:0000256" key="2">
    <source>
        <dbReference type="ARBA" id="ARBA00023157"/>
    </source>
</evidence>
<dbReference type="PANTHER" id="PTHR24251">
    <property type="entry name" value="OVOCHYMASE-RELATED"/>
    <property type="match status" value="1"/>
</dbReference>
<organism evidence="8 9">
    <name type="scientific">Petromyzon marinus</name>
    <name type="common">Sea lamprey</name>
    <dbReference type="NCBI Taxonomy" id="7757"/>
    <lineage>
        <taxon>Eukaryota</taxon>
        <taxon>Metazoa</taxon>
        <taxon>Chordata</taxon>
        <taxon>Craniata</taxon>
        <taxon>Vertebrata</taxon>
        <taxon>Cyclostomata</taxon>
        <taxon>Hyperoartia</taxon>
        <taxon>Petromyzontiformes</taxon>
        <taxon>Petromyzontidae</taxon>
        <taxon>Petromyzon</taxon>
    </lineage>
</organism>
<dbReference type="PROSITE" id="PS50068">
    <property type="entry name" value="LDLRA_2"/>
    <property type="match status" value="4"/>
</dbReference>
<gene>
    <name evidence="9" type="primary">LOC116944163</name>
</gene>
<feature type="domain" description="CUB" evidence="7">
    <location>
        <begin position="220"/>
        <end position="346"/>
    </location>
</feature>
<dbReference type="AlphaFoldDB" id="A0AAJ7TBG8"/>
<feature type="disulfide bond" evidence="4">
    <location>
        <begin position="178"/>
        <end position="196"/>
    </location>
</feature>
<dbReference type="SUPFAM" id="SSF49854">
    <property type="entry name" value="Spermadhesin, CUB domain"/>
    <property type="match status" value="2"/>
</dbReference>
<feature type="disulfide bond" evidence="4">
    <location>
        <begin position="417"/>
        <end position="432"/>
    </location>
</feature>
<dbReference type="SMART" id="SM00042">
    <property type="entry name" value="CUB"/>
    <property type="match status" value="2"/>
</dbReference>
<feature type="compositionally biased region" description="Gly residues" evidence="5">
    <location>
        <begin position="837"/>
        <end position="846"/>
    </location>
</feature>
<dbReference type="KEGG" id="pmrn:116944163"/>
<dbReference type="Proteomes" id="UP001318040">
    <property type="component" value="Chromosome 20"/>
</dbReference>
<evidence type="ECO:0000256" key="1">
    <source>
        <dbReference type="ARBA" id="ARBA00022737"/>
    </source>
</evidence>
<feature type="compositionally biased region" description="Gly residues" evidence="5">
    <location>
        <begin position="769"/>
        <end position="786"/>
    </location>
</feature>
<feature type="region of interest" description="Disordered" evidence="5">
    <location>
        <begin position="834"/>
        <end position="901"/>
    </location>
</feature>
<evidence type="ECO:0000256" key="3">
    <source>
        <dbReference type="PROSITE-ProRule" id="PRU00059"/>
    </source>
</evidence>
<feature type="region of interest" description="Disordered" evidence="5">
    <location>
        <begin position="601"/>
        <end position="642"/>
    </location>
</feature>
<keyword evidence="6" id="KW-0732">Signal</keyword>
<dbReference type="Gene3D" id="2.60.120.290">
    <property type="entry name" value="Spermadhesin, CUB domain"/>
    <property type="match status" value="2"/>
</dbReference>
<dbReference type="CDD" id="cd00112">
    <property type="entry name" value="LDLa"/>
    <property type="match status" value="3"/>
</dbReference>
<feature type="compositionally biased region" description="Gly residues" evidence="5">
    <location>
        <begin position="617"/>
        <end position="642"/>
    </location>
</feature>
<feature type="disulfide bond" evidence="4">
    <location>
        <begin position="372"/>
        <end position="387"/>
    </location>
</feature>
<dbReference type="PROSITE" id="PS01209">
    <property type="entry name" value="LDLRA_1"/>
    <property type="match status" value="2"/>
</dbReference>
<keyword evidence="2 4" id="KW-1015">Disulfide bond</keyword>
<evidence type="ECO:0000259" key="7">
    <source>
        <dbReference type="PROSITE" id="PS01180"/>
    </source>
</evidence>
<dbReference type="InterPro" id="IPR036055">
    <property type="entry name" value="LDL_receptor-like_sf"/>
</dbReference>
<feature type="region of interest" description="Disordered" evidence="5">
    <location>
        <begin position="751"/>
        <end position="821"/>
    </location>
</feature>
<dbReference type="SUPFAM" id="SSF57424">
    <property type="entry name" value="LDL receptor-like module"/>
    <property type="match status" value="3"/>
</dbReference>
<feature type="compositionally biased region" description="Low complexity" evidence="5">
    <location>
        <begin position="752"/>
        <end position="768"/>
    </location>
</feature>
<accession>A0AAJ7TBG8</accession>
<dbReference type="FunFam" id="2.60.120.290:FF:000005">
    <property type="entry name" value="Procollagen C-endopeptidase enhancer 1"/>
    <property type="match status" value="1"/>
</dbReference>
<dbReference type="FunFam" id="4.10.400.10:FF:000119">
    <property type="entry name" value="Suppressor of tumorigenicity 14 protein homolog"/>
    <property type="match status" value="1"/>
</dbReference>
<proteinExistence type="predicted"/>
<dbReference type="GeneID" id="116944163"/>
<feature type="disulfide bond" evidence="4">
    <location>
        <begin position="435"/>
        <end position="447"/>
    </location>
</feature>
<feature type="disulfide bond" evidence="3">
    <location>
        <begin position="220"/>
        <end position="247"/>
    </location>
</feature>
<dbReference type="Gene3D" id="4.10.400.10">
    <property type="entry name" value="Low-density Lipoprotein Receptor"/>
    <property type="match status" value="4"/>
</dbReference>
<evidence type="ECO:0000313" key="8">
    <source>
        <dbReference type="Proteomes" id="UP001318040"/>
    </source>
</evidence>
<comment type="caution">
    <text evidence="4">Lacks conserved residue(s) required for the propagation of feature annotation.</text>
</comment>
<evidence type="ECO:0000256" key="5">
    <source>
        <dbReference type="SAM" id="MobiDB-lite"/>
    </source>
</evidence>
<feature type="disulfide bond" evidence="4">
    <location>
        <begin position="442"/>
        <end position="460"/>
    </location>
</feature>
<dbReference type="CDD" id="cd00041">
    <property type="entry name" value="CUB"/>
    <property type="match status" value="2"/>
</dbReference>
<dbReference type="SMART" id="SM00192">
    <property type="entry name" value="LDLa"/>
    <property type="match status" value="4"/>
</dbReference>
<feature type="chain" id="PRO_5042520190" evidence="6">
    <location>
        <begin position="27"/>
        <end position="901"/>
    </location>
</feature>
<feature type="disulfide bond" evidence="4">
    <location>
        <begin position="190"/>
        <end position="205"/>
    </location>
</feature>
<dbReference type="InterPro" id="IPR035914">
    <property type="entry name" value="Sperma_CUB_dom_sf"/>
</dbReference>
<evidence type="ECO:0000256" key="6">
    <source>
        <dbReference type="SAM" id="SignalP"/>
    </source>
</evidence>
<name>A0AAJ7TBG8_PETMA</name>
<sequence length="901" mass="93984">MRAPRNTAGFVYVALLSLLCWTDLHATSQPSEGLLTSALRTSSRQLIPWACGSMMEEMSGPSGVIHSPGWPTAYPGSLNCSWFIRAQPGHVITISFTGFEMEGSEGCTADWLMLGPGSRGAHDYRACGSALPPPFISPRDHVWIKFHSDASASGSGFELRYVTSLLQATQCPDDQLRCANGRCVLRTWECNGQDECGDGSDERGCKPNLAQIGGPENAPCGSHWLRNFYGWFSSPRYPHAYPAGANCRWVINTDDARPLVLLFVDLQLAPGSTDTLEVFEGLNGGNDSDAGFGSEVAVKPLVQLTGLKRYDLPVSVQTASGQVVVRFFSDRRSSSARGFNATYRVAGYCPPLQHPCGGGGSDGGCYDDSQRCDGHWDCVDGRDEAGCGQCPQEQFPCAKPSLGSGAGTSCYGRAERCNYQTQCPDGSDERHCLSCQPGTWHCHNDRCIFESWVCDGQDDCGDGSDEKECPLVVPRRVITAATIGGLVCGLLLVIALGCSCKLYTLRSRQYRWFDSPLTRLDAELLCREPPPSYSQLIAQGLVPPVEDFPVHTHGQASVLESLRLAMRTQLGLSVAVGGAHSRHSHRRGRLWRRLRRLLRGSSRSSRSGSSRRHHGAGSSGRGGDSGEADGLGEGGPGSGMAGAGLDSLVSNLTGGAGAGVGSGSRLQLLPSDDDDSDAECQDGAEVRGADAGPPGLSSPLGLLHKQPPTHFVEAANAGTAAAAAAVAAAHTATAEDATAFDAAQRSRSRPTALCAQAARAPAAANGRAGVDGGRGGSPSGSGGGLGPLSSVARILRARIGSPLSRRRGPPSPGGAAPDAGEAAADVPMLIAMEDCMGGNGNGGGDGDGTRATESGTGSTGVDWVGWGGARPRVSPPTEARRVAGGGRDVGDTSDDDSLLSC</sequence>
<dbReference type="Pfam" id="PF00431">
    <property type="entry name" value="CUB"/>
    <property type="match status" value="2"/>
</dbReference>
<dbReference type="PROSITE" id="PS01180">
    <property type="entry name" value="CUB"/>
    <property type="match status" value="2"/>
</dbReference>
<evidence type="ECO:0000313" key="9">
    <source>
        <dbReference type="RefSeq" id="XP_032813542.1"/>
    </source>
</evidence>